<dbReference type="Proteomes" id="UP000224460">
    <property type="component" value="Unassembled WGS sequence"/>
</dbReference>
<dbReference type="EMBL" id="PEDL01000033">
    <property type="protein sequence ID" value="PHV69329.1"/>
    <property type="molecule type" value="Genomic_DNA"/>
</dbReference>
<evidence type="ECO:0000313" key="2">
    <source>
        <dbReference type="Proteomes" id="UP000224460"/>
    </source>
</evidence>
<organism evidence="1 2">
    <name type="scientific">Sporanaerobium hydrogeniformans</name>
    <dbReference type="NCBI Taxonomy" id="3072179"/>
    <lineage>
        <taxon>Bacteria</taxon>
        <taxon>Bacillati</taxon>
        <taxon>Bacillota</taxon>
        <taxon>Clostridia</taxon>
        <taxon>Lachnospirales</taxon>
        <taxon>Lachnospiraceae</taxon>
        <taxon>Sporanaerobium</taxon>
    </lineage>
</organism>
<accession>A0AC61D713</accession>
<name>A0AC61D713_9FIRM</name>
<comment type="caution">
    <text evidence="1">The sequence shown here is derived from an EMBL/GenBank/DDBJ whole genome shotgun (WGS) entry which is preliminary data.</text>
</comment>
<sequence length="226" mass="24566">MSKGLFIIGTGTDVGKTFVTALIIKKLKEAGFHAGYYKAALSGAEETTEGLIPGDAAYVKKIAKLSSPLESMVSYSYKTPVSPHLAAQLEGKPIQFEKVLADYQKACETYDFLTVEGSGGIVCPIRYDQVQQILLEDLIQAFNLPTLLVAHAGLGTLNATTLTVEYLKNRHIPIQGILLNYYMGSRMEEDNLKMLPQLTGIPVVGTLAPDANELAIDLPTLQNLYI</sequence>
<keyword evidence="2" id="KW-1185">Reference proteome</keyword>
<evidence type="ECO:0000313" key="1">
    <source>
        <dbReference type="EMBL" id="PHV69329.1"/>
    </source>
</evidence>
<proteinExistence type="predicted"/>
<reference evidence="1" key="1">
    <citation type="submission" date="2017-10" db="EMBL/GenBank/DDBJ databases">
        <title>Genome sequence of cellulolytic Lachnospiraceae bacterium XHS1971 isolated from hotspring sediment.</title>
        <authorList>
            <person name="Vasudevan G."/>
            <person name="Joshi A.J."/>
            <person name="Hivarkar S."/>
            <person name="Lanjekar V.B."/>
            <person name="Dhakephalkar P.K."/>
            <person name="Dagar S."/>
        </authorList>
    </citation>
    <scope>NUCLEOTIDE SEQUENCE</scope>
    <source>
        <strain evidence="1">XHS1971</strain>
    </source>
</reference>
<protein>
    <submittedName>
        <fullName evidence="1">Dethiobiotin synthase</fullName>
    </submittedName>
</protein>
<gene>
    <name evidence="1" type="primary">bioD</name>
    <name evidence="1" type="ORF">CS063_16400</name>
</gene>